<feature type="signal peptide" evidence="2">
    <location>
        <begin position="1"/>
        <end position="18"/>
    </location>
</feature>
<proteinExistence type="predicted"/>
<keyword evidence="4" id="KW-1185">Reference proteome</keyword>
<feature type="compositionally biased region" description="Polar residues" evidence="1">
    <location>
        <begin position="27"/>
        <end position="37"/>
    </location>
</feature>
<evidence type="ECO:0000256" key="2">
    <source>
        <dbReference type="SAM" id="SignalP"/>
    </source>
</evidence>
<name>A0ABT5BFU5_9BACT</name>
<comment type="caution">
    <text evidence="3">The sequence shown here is derived from an EMBL/GenBank/DDBJ whole genome shotgun (WGS) entry which is preliminary data.</text>
</comment>
<accession>A0ABT5BFU5</accession>
<evidence type="ECO:0000256" key="1">
    <source>
        <dbReference type="SAM" id="MobiDB-lite"/>
    </source>
</evidence>
<feature type="compositionally biased region" description="Low complexity" evidence="1">
    <location>
        <begin position="38"/>
        <end position="92"/>
    </location>
</feature>
<dbReference type="RefSeq" id="WP_272005412.1">
    <property type="nucleotide sequence ID" value="NZ_JAQNDN010000021.1"/>
</dbReference>
<organism evidence="3 4">
    <name type="scientific">Nannocystis radixulma</name>
    <dbReference type="NCBI Taxonomy" id="2995305"/>
    <lineage>
        <taxon>Bacteria</taxon>
        <taxon>Pseudomonadati</taxon>
        <taxon>Myxococcota</taxon>
        <taxon>Polyangia</taxon>
        <taxon>Nannocystales</taxon>
        <taxon>Nannocystaceae</taxon>
        <taxon>Nannocystis</taxon>
    </lineage>
</organism>
<feature type="region of interest" description="Disordered" evidence="1">
    <location>
        <begin position="27"/>
        <end position="92"/>
    </location>
</feature>
<dbReference type="PROSITE" id="PS51257">
    <property type="entry name" value="PROKAR_LIPOPROTEIN"/>
    <property type="match status" value="1"/>
</dbReference>
<evidence type="ECO:0000313" key="3">
    <source>
        <dbReference type="EMBL" id="MDC0673016.1"/>
    </source>
</evidence>
<protein>
    <submittedName>
        <fullName evidence="3">Uncharacterized protein</fullName>
    </submittedName>
</protein>
<gene>
    <name evidence="3" type="ORF">POL58_35005</name>
</gene>
<feature type="chain" id="PRO_5047176685" evidence="2">
    <location>
        <begin position="19"/>
        <end position="256"/>
    </location>
</feature>
<dbReference type="EMBL" id="JAQNDN010000021">
    <property type="protein sequence ID" value="MDC0673016.1"/>
    <property type="molecule type" value="Genomic_DNA"/>
</dbReference>
<dbReference type="Proteomes" id="UP001217838">
    <property type="component" value="Unassembled WGS sequence"/>
</dbReference>
<sequence>MRKAAWIFTLPLALGLVACGDSGNMTTEAASEATQGPTTGTATDETTTTTTTETTEGTTETTSPTTTSPTTTTTSPTTTTTTEATTTEDTTTNGGELTCEAYCGTYMEACTDFAEYDNMQACLDQCGQWPAGTPADVDGDTLGCRLYHVTVASTVDADVHCPHASPNGSGVCVAAGAPTCADYCTDYLANCTDDLNSYNDEADCLDQCSHWYPGTAADVDGDTVGCRLYHAGVALTDAETHCPHAGPGGAGVCVVQ</sequence>
<reference evidence="3 4" key="1">
    <citation type="submission" date="2022-11" db="EMBL/GenBank/DDBJ databases">
        <title>Minimal conservation of predation-associated metabolite biosynthetic gene clusters underscores biosynthetic potential of Myxococcota including descriptions for ten novel species: Archangium lansinium sp. nov., Myxococcus landrumus sp. nov., Nannocystis bai.</title>
        <authorList>
            <person name="Ahearne A."/>
            <person name="Stevens C."/>
            <person name="Dowd S."/>
        </authorList>
    </citation>
    <scope>NUCLEOTIDE SEQUENCE [LARGE SCALE GENOMIC DNA]</scope>
    <source>
        <strain evidence="3 4">NCELM</strain>
    </source>
</reference>
<keyword evidence="2" id="KW-0732">Signal</keyword>
<evidence type="ECO:0000313" key="4">
    <source>
        <dbReference type="Proteomes" id="UP001217838"/>
    </source>
</evidence>